<comment type="caution">
    <text evidence="1">The sequence shown here is derived from an EMBL/GenBank/DDBJ whole genome shotgun (WGS) entry which is preliminary data.</text>
</comment>
<proteinExistence type="predicted"/>
<dbReference type="Proteomes" id="UP001516400">
    <property type="component" value="Unassembled WGS sequence"/>
</dbReference>
<organism evidence="1 2">
    <name type="scientific">Cryptolaemus montrouzieri</name>
    <dbReference type="NCBI Taxonomy" id="559131"/>
    <lineage>
        <taxon>Eukaryota</taxon>
        <taxon>Metazoa</taxon>
        <taxon>Ecdysozoa</taxon>
        <taxon>Arthropoda</taxon>
        <taxon>Hexapoda</taxon>
        <taxon>Insecta</taxon>
        <taxon>Pterygota</taxon>
        <taxon>Neoptera</taxon>
        <taxon>Endopterygota</taxon>
        <taxon>Coleoptera</taxon>
        <taxon>Polyphaga</taxon>
        <taxon>Cucujiformia</taxon>
        <taxon>Coccinelloidea</taxon>
        <taxon>Coccinellidae</taxon>
        <taxon>Scymninae</taxon>
        <taxon>Scymnini</taxon>
        <taxon>Cryptolaemus</taxon>
    </lineage>
</organism>
<dbReference type="EMBL" id="JABFTP020000021">
    <property type="protein sequence ID" value="KAL3269566.1"/>
    <property type="molecule type" value="Genomic_DNA"/>
</dbReference>
<dbReference type="Pfam" id="PF07165">
    <property type="entry name" value="DUF1397"/>
    <property type="match status" value="1"/>
</dbReference>
<dbReference type="AlphaFoldDB" id="A0ABD2MSX5"/>
<protein>
    <recommendedName>
        <fullName evidence="3">DUF19 domain-containing protein</fullName>
    </recommendedName>
</protein>
<reference evidence="1 2" key="1">
    <citation type="journal article" date="2021" name="BMC Biol.">
        <title>Horizontally acquired antibacterial genes associated with adaptive radiation of ladybird beetles.</title>
        <authorList>
            <person name="Li H.S."/>
            <person name="Tang X.F."/>
            <person name="Huang Y.H."/>
            <person name="Xu Z.Y."/>
            <person name="Chen M.L."/>
            <person name="Du X.Y."/>
            <person name="Qiu B.Y."/>
            <person name="Chen P.T."/>
            <person name="Zhang W."/>
            <person name="Slipinski A."/>
            <person name="Escalona H.E."/>
            <person name="Waterhouse R.M."/>
            <person name="Zwick A."/>
            <person name="Pang H."/>
        </authorList>
    </citation>
    <scope>NUCLEOTIDE SEQUENCE [LARGE SCALE GENOMIC DNA]</scope>
    <source>
        <strain evidence="1">SYSU2018</strain>
    </source>
</reference>
<name>A0ABD2MSX5_9CUCU</name>
<evidence type="ECO:0000313" key="1">
    <source>
        <dbReference type="EMBL" id="KAL3269566.1"/>
    </source>
</evidence>
<dbReference type="InterPro" id="IPR009832">
    <property type="entry name" value="DUF1397"/>
</dbReference>
<gene>
    <name evidence="1" type="ORF">HHI36_008631</name>
</gene>
<keyword evidence="2" id="KW-1185">Reference proteome</keyword>
<evidence type="ECO:0000313" key="2">
    <source>
        <dbReference type="Proteomes" id="UP001516400"/>
    </source>
</evidence>
<sequence length="193" mass="21635">MKEEVIEDIGIFQYILMETISGMTSRENYRDSIKDKEVKAVECLAKTKANSSFCHTFVNSFTSCTSDLVENVESCAEPMFVGSPTALVTSTVSQLQFLCENDGEHGFEILNPCFLDALTIGNCKENFEEEISKSQMLGGEKRIFPTICNPISNAKKCVSDNFKKQCQNEITRNTIEELYNASMKPCNEVSKTK</sequence>
<accession>A0ABD2MSX5</accession>
<evidence type="ECO:0008006" key="3">
    <source>
        <dbReference type="Google" id="ProtNLM"/>
    </source>
</evidence>